<accession>A0A2H0U5P6</accession>
<gene>
    <name evidence="1" type="ORF">COU24_01910</name>
</gene>
<dbReference type="PROSITE" id="PS51257">
    <property type="entry name" value="PROKAR_LIPOPROTEIN"/>
    <property type="match status" value="1"/>
</dbReference>
<dbReference type="AlphaFoldDB" id="A0A2H0U5P6"/>
<dbReference type="EMBL" id="PFBQ01000036">
    <property type="protein sequence ID" value="PIR80816.1"/>
    <property type="molecule type" value="Genomic_DNA"/>
</dbReference>
<evidence type="ECO:0000313" key="2">
    <source>
        <dbReference type="Proteomes" id="UP000229128"/>
    </source>
</evidence>
<name>A0A2H0U5P6_9BACT</name>
<comment type="caution">
    <text evidence="1">The sequence shown here is derived from an EMBL/GenBank/DDBJ whole genome shotgun (WGS) entry which is preliminary data.</text>
</comment>
<dbReference type="Proteomes" id="UP000229128">
    <property type="component" value="Unassembled WGS sequence"/>
</dbReference>
<evidence type="ECO:0000313" key="1">
    <source>
        <dbReference type="EMBL" id="PIR80816.1"/>
    </source>
</evidence>
<protein>
    <submittedName>
        <fullName evidence="1">Uncharacterized protein</fullName>
    </submittedName>
</protein>
<proteinExistence type="predicted"/>
<organism evidence="1 2">
    <name type="scientific">Candidatus Kuenenbacteria bacterium CG10_big_fil_rev_8_21_14_0_10_39_14</name>
    <dbReference type="NCBI Taxonomy" id="1974619"/>
    <lineage>
        <taxon>Bacteria</taxon>
        <taxon>Candidatus Kueneniibacteriota</taxon>
    </lineage>
</organism>
<sequence length="335" mass="33659">MKKFYHKLFRSTLSTILTVVISCLAIVLVSYAATTISANIVTGGTLAVTGLSTFTTATSTSATSTAYLYVGPDFSEDTNMNFTGGDLMVADALNVGGVTYLDGALQATSTSLFTGAANFYSTVNVTGLATFTTATSTSATSTAYLYVGADGAEPQGWDFSGGDLFVTGDAYFNNKATSSVAFAVGSGTINNLDMAGGDLYVQGAAEFDGTLYGAAATFSGVLTASGGLDTGGATTDITLKNDETIGNATNNVITFSGTTMAMATTTATTTVGVWISGPAGTATSSLIVGGGAAGDAVSNATASGCIQMYREGVAYRIMVETVGTSGLRVEAGTCN</sequence>
<reference evidence="2" key="1">
    <citation type="submission" date="2017-09" db="EMBL/GenBank/DDBJ databases">
        <title>Depth-based differentiation of microbial function through sediment-hosted aquifers and enrichment of novel symbionts in the deep terrestrial subsurface.</title>
        <authorList>
            <person name="Probst A.J."/>
            <person name="Ladd B."/>
            <person name="Jarett J.K."/>
            <person name="Geller-Mcgrath D.E."/>
            <person name="Sieber C.M.K."/>
            <person name="Emerson J.B."/>
            <person name="Anantharaman K."/>
            <person name="Thomas B.C."/>
            <person name="Malmstrom R."/>
            <person name="Stieglmeier M."/>
            <person name="Klingl A."/>
            <person name="Woyke T."/>
            <person name="Ryan C.M."/>
            <person name="Banfield J.F."/>
        </authorList>
    </citation>
    <scope>NUCLEOTIDE SEQUENCE [LARGE SCALE GENOMIC DNA]</scope>
</reference>